<reference evidence="2 3" key="1">
    <citation type="submission" date="2023-08" db="EMBL/GenBank/DDBJ databases">
        <title>Functional and genomic diversity of the sorghum phyllosphere microbiome.</title>
        <authorList>
            <person name="Shade A."/>
        </authorList>
    </citation>
    <scope>NUCLEOTIDE SEQUENCE [LARGE SCALE GENOMIC DNA]</scope>
    <source>
        <strain evidence="2 3">SORGH_AS_0335</strain>
    </source>
</reference>
<comment type="caution">
    <text evidence="2">The sequence shown here is derived from an EMBL/GenBank/DDBJ whole genome shotgun (WGS) entry which is preliminary data.</text>
</comment>
<evidence type="ECO:0000256" key="1">
    <source>
        <dbReference type="SAM" id="MobiDB-lite"/>
    </source>
</evidence>
<dbReference type="EMBL" id="JAVIZX010000001">
    <property type="protein sequence ID" value="MDR6213622.1"/>
    <property type="molecule type" value="Genomic_DNA"/>
</dbReference>
<feature type="compositionally biased region" description="Polar residues" evidence="1">
    <location>
        <begin position="8"/>
        <end position="25"/>
    </location>
</feature>
<accession>A0ABU1I8T6</accession>
<dbReference type="InterPro" id="IPR011856">
    <property type="entry name" value="tRNA_endonuc-like_dom_sf"/>
</dbReference>
<evidence type="ECO:0000313" key="2">
    <source>
        <dbReference type="EMBL" id="MDR6213622.1"/>
    </source>
</evidence>
<name>A0ABU1I8T6_9BURK</name>
<dbReference type="Proteomes" id="UP001267710">
    <property type="component" value="Unassembled WGS sequence"/>
</dbReference>
<organism evidence="2 3">
    <name type="scientific">Paracidovorax wautersii</name>
    <dbReference type="NCBI Taxonomy" id="1177982"/>
    <lineage>
        <taxon>Bacteria</taxon>
        <taxon>Pseudomonadati</taxon>
        <taxon>Pseudomonadota</taxon>
        <taxon>Betaproteobacteria</taxon>
        <taxon>Burkholderiales</taxon>
        <taxon>Comamonadaceae</taxon>
        <taxon>Paracidovorax</taxon>
    </lineage>
</organism>
<gene>
    <name evidence="2" type="ORF">QE399_001311</name>
</gene>
<feature type="region of interest" description="Disordered" evidence="1">
    <location>
        <begin position="1"/>
        <end position="32"/>
    </location>
</feature>
<evidence type="ECO:0008006" key="4">
    <source>
        <dbReference type="Google" id="ProtNLM"/>
    </source>
</evidence>
<keyword evidence="3" id="KW-1185">Reference proteome</keyword>
<evidence type="ECO:0000313" key="3">
    <source>
        <dbReference type="Proteomes" id="UP001267710"/>
    </source>
</evidence>
<protein>
    <recommendedName>
        <fullName evidence="4">TnsA endonuclease N-terminal domain-containing protein</fullName>
    </recommendedName>
</protein>
<proteinExistence type="predicted"/>
<dbReference type="Gene3D" id="3.40.1350.10">
    <property type="match status" value="1"/>
</dbReference>
<sequence>MTAAFTGGQASSAPPFTSRSATAATGKNAKHPPRRMLVAARFRITQGQPLRQDPTECCAMRARKVITRSGRGIRGKFPSKKMDKVVHWESLLERDAIMLFEMHPLVISYQEQPSEEIYYDRSGQAKSCYPDFLLRLAHGGQILIEIKRNVDLDRPSVAEKLGLIALRFAEQERPYRILSETQIRREPLRTNLHHLWEASRVACIGLEAAQAIDALGTTQQFTLNELMTVVGGKPLILAGIADGRLRTDLEKPLGPDSLIWSSKNWEAGDGAFQL</sequence>